<dbReference type="OrthoDB" id="1847170at2759"/>
<evidence type="ECO:0000256" key="1">
    <source>
        <dbReference type="ARBA" id="ARBA00022737"/>
    </source>
</evidence>
<evidence type="ECO:0000313" key="3">
    <source>
        <dbReference type="EMBL" id="PWA78081.1"/>
    </source>
</evidence>
<dbReference type="InterPro" id="IPR002110">
    <property type="entry name" value="Ankyrin_rpt"/>
</dbReference>
<protein>
    <submittedName>
        <fullName evidence="3">Ankyrin repeat-containing protein</fullName>
    </submittedName>
</protein>
<keyword evidence="4" id="KW-1185">Reference proteome</keyword>
<sequence>MDPKSYPRSQEHESRDSLEKLDQGTLELTLSKNTILHLVSKAGDIKYANDILAKHPSLVYHRNSGGETPAYVAARDGQVDILALMISYFKAKKDDIISLVTRSTDKHNALHIAIQNHHVGVVFWLIKEIPQLANSINDFNESPIYLAAERGYHHILNLILNMGGKQTFEGPKGKTALHAAAISGSKGLGVFGSGVLCTVGVGVSGVCVNVVFGTGKISSSNGKSPKLECITYLLKEGTDQHKRDKQGWTPLQYAVHHNNPLVSSELVDADPSIVYEIIKEDDINTSVVHIAAKRGYCETVKVLMNQCPGCSELLDEKGKNILHVAVENKQSEVIKFIYGDISYTSLVNKKDNDGNTPIHLLMASDLEMMEVAMDYRVNINAMNYEKLTPLDMASSNEKRKRLLEVHIFMLN</sequence>
<accession>A0A2U1NX56</accession>
<organism evidence="3 4">
    <name type="scientific">Artemisia annua</name>
    <name type="common">Sweet wormwood</name>
    <dbReference type="NCBI Taxonomy" id="35608"/>
    <lineage>
        <taxon>Eukaryota</taxon>
        <taxon>Viridiplantae</taxon>
        <taxon>Streptophyta</taxon>
        <taxon>Embryophyta</taxon>
        <taxon>Tracheophyta</taxon>
        <taxon>Spermatophyta</taxon>
        <taxon>Magnoliopsida</taxon>
        <taxon>eudicotyledons</taxon>
        <taxon>Gunneridae</taxon>
        <taxon>Pentapetalae</taxon>
        <taxon>asterids</taxon>
        <taxon>campanulids</taxon>
        <taxon>Asterales</taxon>
        <taxon>Asteraceae</taxon>
        <taxon>Asteroideae</taxon>
        <taxon>Anthemideae</taxon>
        <taxon>Artemisiinae</taxon>
        <taxon>Artemisia</taxon>
    </lineage>
</organism>
<dbReference type="AlphaFoldDB" id="A0A2U1NX56"/>
<dbReference type="EMBL" id="PKPP01002040">
    <property type="protein sequence ID" value="PWA78081.1"/>
    <property type="molecule type" value="Genomic_DNA"/>
</dbReference>
<dbReference type="Pfam" id="PF12796">
    <property type="entry name" value="Ank_2"/>
    <property type="match status" value="2"/>
</dbReference>
<dbReference type="PANTHER" id="PTHR24186:SF50">
    <property type="entry name" value="ANKYRIN REPEAT-CONTAINING PROTEIN ITN1-LIKE ISOFORM X1"/>
    <property type="match status" value="1"/>
</dbReference>
<comment type="caution">
    <text evidence="3">The sequence shown here is derived from an EMBL/GenBank/DDBJ whole genome shotgun (WGS) entry which is preliminary data.</text>
</comment>
<dbReference type="SUPFAM" id="SSF48403">
    <property type="entry name" value="Ankyrin repeat"/>
    <property type="match status" value="2"/>
</dbReference>
<keyword evidence="2" id="KW-0040">ANK repeat</keyword>
<dbReference type="PANTHER" id="PTHR24186">
    <property type="entry name" value="PROTEIN PHOSPHATASE 1 REGULATORY SUBUNIT"/>
    <property type="match status" value="1"/>
</dbReference>
<dbReference type="STRING" id="35608.A0A2U1NX56"/>
<dbReference type="InterPro" id="IPR036770">
    <property type="entry name" value="Ankyrin_rpt-contain_sf"/>
</dbReference>
<proteinExistence type="predicted"/>
<dbReference type="Proteomes" id="UP000245207">
    <property type="component" value="Unassembled WGS sequence"/>
</dbReference>
<evidence type="ECO:0000313" key="4">
    <source>
        <dbReference type="Proteomes" id="UP000245207"/>
    </source>
</evidence>
<name>A0A2U1NX56_ARTAN</name>
<keyword evidence="1" id="KW-0677">Repeat</keyword>
<dbReference type="Gene3D" id="1.25.40.20">
    <property type="entry name" value="Ankyrin repeat-containing domain"/>
    <property type="match status" value="2"/>
</dbReference>
<evidence type="ECO:0000256" key="2">
    <source>
        <dbReference type="ARBA" id="ARBA00023043"/>
    </source>
</evidence>
<dbReference type="GO" id="GO:0005886">
    <property type="term" value="C:plasma membrane"/>
    <property type="evidence" value="ECO:0007669"/>
    <property type="project" value="TreeGrafter"/>
</dbReference>
<dbReference type="SMART" id="SM00248">
    <property type="entry name" value="ANK"/>
    <property type="match status" value="9"/>
</dbReference>
<dbReference type="Pfam" id="PF13637">
    <property type="entry name" value="Ank_4"/>
    <property type="match status" value="1"/>
</dbReference>
<reference evidence="3 4" key="1">
    <citation type="journal article" date="2018" name="Mol. Plant">
        <title>The genome of Artemisia annua provides insight into the evolution of Asteraceae family and artemisinin biosynthesis.</title>
        <authorList>
            <person name="Shen Q."/>
            <person name="Zhang L."/>
            <person name="Liao Z."/>
            <person name="Wang S."/>
            <person name="Yan T."/>
            <person name="Shi P."/>
            <person name="Liu M."/>
            <person name="Fu X."/>
            <person name="Pan Q."/>
            <person name="Wang Y."/>
            <person name="Lv Z."/>
            <person name="Lu X."/>
            <person name="Zhang F."/>
            <person name="Jiang W."/>
            <person name="Ma Y."/>
            <person name="Chen M."/>
            <person name="Hao X."/>
            <person name="Li L."/>
            <person name="Tang Y."/>
            <person name="Lv G."/>
            <person name="Zhou Y."/>
            <person name="Sun X."/>
            <person name="Brodelius P.E."/>
            <person name="Rose J.K.C."/>
            <person name="Tang K."/>
        </authorList>
    </citation>
    <scope>NUCLEOTIDE SEQUENCE [LARGE SCALE GENOMIC DNA]</scope>
    <source>
        <strain evidence="4">cv. Huhao1</strain>
        <tissue evidence="3">Leaf</tissue>
    </source>
</reference>
<gene>
    <name evidence="3" type="ORF">CTI12_AA219000</name>
</gene>